<evidence type="ECO:0000256" key="10">
    <source>
        <dbReference type="ARBA" id="ARBA00042933"/>
    </source>
</evidence>
<evidence type="ECO:0000256" key="12">
    <source>
        <dbReference type="SAM" id="Coils"/>
    </source>
</evidence>
<dbReference type="PANTHER" id="PTHR36174:SF1">
    <property type="entry name" value="LIPID II:GLYCINE GLYCYLTRANSFERASE"/>
    <property type="match status" value="1"/>
</dbReference>
<proteinExistence type="inferred from homology"/>
<gene>
    <name evidence="13" type="ORF">DFR63_1026</name>
</gene>
<dbReference type="EC" id="2.3.2.16" evidence="8"/>
<protein>
    <recommendedName>
        <fullName evidence="9">Lipid II:glycine glycyltransferase</fullName>
        <ecNumber evidence="8">2.3.2.16</ecNumber>
    </recommendedName>
    <alternativeName>
        <fullName evidence="10">Factor essential for expression of methicillin resistance X</fullName>
    </alternativeName>
</protein>
<reference evidence="13 14" key="1">
    <citation type="submission" date="2018-08" db="EMBL/GenBank/DDBJ databases">
        <title>Genomic Encyclopedia of Type Strains, Phase IV (KMG-IV): sequencing the most valuable type-strain genomes for metagenomic binning, comparative biology and taxonomic classification.</title>
        <authorList>
            <person name="Goeker M."/>
        </authorList>
    </citation>
    <scope>NUCLEOTIDE SEQUENCE [LARGE SCALE GENOMIC DNA]</scope>
    <source>
        <strain evidence="13 14">DSM 17274</strain>
    </source>
</reference>
<evidence type="ECO:0000313" key="13">
    <source>
        <dbReference type="EMBL" id="REG24719.1"/>
    </source>
</evidence>
<evidence type="ECO:0000256" key="9">
    <source>
        <dbReference type="ARBA" id="ARBA00040679"/>
    </source>
</evidence>
<evidence type="ECO:0000256" key="11">
    <source>
        <dbReference type="ARBA" id="ARBA00048654"/>
    </source>
</evidence>
<name>A0A3E0AYA5_9STAP</name>
<comment type="similarity">
    <text evidence="2">Belongs to the FemABX family.</text>
</comment>
<dbReference type="Gene3D" id="3.40.630.30">
    <property type="match status" value="2"/>
</dbReference>
<keyword evidence="14" id="KW-1185">Reference proteome</keyword>
<dbReference type="GO" id="GO:0008360">
    <property type="term" value="P:regulation of cell shape"/>
    <property type="evidence" value="ECO:0007669"/>
    <property type="project" value="UniProtKB-KW"/>
</dbReference>
<evidence type="ECO:0000256" key="5">
    <source>
        <dbReference type="ARBA" id="ARBA00022984"/>
    </source>
</evidence>
<dbReference type="InterPro" id="IPR050644">
    <property type="entry name" value="PG_Glycine_Bridge_Synth"/>
</dbReference>
<dbReference type="PANTHER" id="PTHR36174">
    <property type="entry name" value="LIPID II:GLYCINE GLYCYLTRANSFERASE"/>
    <property type="match status" value="1"/>
</dbReference>
<keyword evidence="3 13" id="KW-0808">Transferase</keyword>
<dbReference type="EMBL" id="QUMW01000010">
    <property type="protein sequence ID" value="REG24719.1"/>
    <property type="molecule type" value="Genomic_DNA"/>
</dbReference>
<keyword evidence="12" id="KW-0175">Coiled coil</keyword>
<dbReference type="InterPro" id="IPR016181">
    <property type="entry name" value="Acyl_CoA_acyltransferase"/>
</dbReference>
<evidence type="ECO:0000256" key="2">
    <source>
        <dbReference type="ARBA" id="ARBA00009943"/>
    </source>
</evidence>
<dbReference type="Proteomes" id="UP000257076">
    <property type="component" value="Unassembled WGS sequence"/>
</dbReference>
<dbReference type="Gene3D" id="1.20.58.90">
    <property type="match status" value="1"/>
</dbReference>
<dbReference type="RefSeq" id="WP_115884857.1">
    <property type="nucleotide sequence ID" value="NZ_CBCSHX010000002.1"/>
</dbReference>
<dbReference type="GO" id="GO:0009252">
    <property type="term" value="P:peptidoglycan biosynthetic process"/>
    <property type="evidence" value="ECO:0007669"/>
    <property type="project" value="UniProtKB-KW"/>
</dbReference>
<evidence type="ECO:0000256" key="3">
    <source>
        <dbReference type="ARBA" id="ARBA00022679"/>
    </source>
</evidence>
<evidence type="ECO:0000256" key="7">
    <source>
        <dbReference type="ARBA" id="ARBA00023316"/>
    </source>
</evidence>
<feature type="coiled-coil region" evidence="12">
    <location>
        <begin position="240"/>
        <end position="290"/>
    </location>
</feature>
<evidence type="ECO:0000256" key="4">
    <source>
        <dbReference type="ARBA" id="ARBA00022960"/>
    </source>
</evidence>
<comment type="subcellular location">
    <subcellularLocation>
        <location evidence="1">Cytoplasm</location>
    </subcellularLocation>
</comment>
<evidence type="ECO:0000313" key="14">
    <source>
        <dbReference type="Proteomes" id="UP000257076"/>
    </source>
</evidence>
<keyword evidence="6" id="KW-0012">Acyltransferase</keyword>
<dbReference type="GO" id="GO:0071555">
    <property type="term" value="P:cell wall organization"/>
    <property type="evidence" value="ECO:0007669"/>
    <property type="project" value="UniProtKB-KW"/>
</dbReference>
<dbReference type="GO" id="GO:0005737">
    <property type="term" value="C:cytoplasm"/>
    <property type="evidence" value="ECO:0007669"/>
    <property type="project" value="UniProtKB-SubCell"/>
</dbReference>
<keyword evidence="5" id="KW-0573">Peptidoglycan synthesis</keyword>
<dbReference type="GO" id="GO:0016755">
    <property type="term" value="F:aminoacyltransferase activity"/>
    <property type="evidence" value="ECO:0007669"/>
    <property type="project" value="InterPro"/>
</dbReference>
<keyword evidence="4" id="KW-0133">Cell shape</keyword>
<evidence type="ECO:0000256" key="1">
    <source>
        <dbReference type="ARBA" id="ARBA00004496"/>
    </source>
</evidence>
<accession>A0A3E0AYA5</accession>
<dbReference type="PROSITE" id="PS51191">
    <property type="entry name" value="FEMABX"/>
    <property type="match status" value="1"/>
</dbReference>
<dbReference type="Pfam" id="PF02388">
    <property type="entry name" value="FemAB"/>
    <property type="match status" value="1"/>
</dbReference>
<dbReference type="SUPFAM" id="SSF55729">
    <property type="entry name" value="Acyl-CoA N-acyltransferases (Nat)"/>
    <property type="match status" value="2"/>
</dbReference>
<comment type="catalytic activity">
    <reaction evidence="11">
        <text>beta-D-GlcNAc-(1-&gt;4)-Mur2Ac(oyl-L-Ala-D-isoglutaminyl-L-Lys-D-Ala-D-Ala)-di-trans,octa-cis-undecaprenyl diphosphate + glycyl-tRNA(Gly) = beta-D-GlcNAc-(1-&gt;4)-Mur2Ac(oyl-L-Ala-D-isoglutaminyl-L-Lys-(N(6)-Gly)-D-Ala-D-Ala)-di-trans,octa-cis-undecaprenyl diphosphate + tRNA(Gly) + H(+)</text>
        <dbReference type="Rhea" id="RHEA:30435"/>
        <dbReference type="Rhea" id="RHEA-COMP:9664"/>
        <dbReference type="Rhea" id="RHEA-COMP:9683"/>
        <dbReference type="ChEBI" id="CHEBI:15378"/>
        <dbReference type="ChEBI" id="CHEBI:62233"/>
        <dbReference type="ChEBI" id="CHEBI:62234"/>
        <dbReference type="ChEBI" id="CHEBI:78442"/>
        <dbReference type="ChEBI" id="CHEBI:78522"/>
        <dbReference type="EC" id="2.3.2.16"/>
    </reaction>
</comment>
<dbReference type="OrthoDB" id="9785911at2"/>
<keyword evidence="7" id="KW-0961">Cell wall biogenesis/degradation</keyword>
<sequence length="417" mass="48117">MVELLNITDEMHDEFVMSHPSGDLLQLTSWAGSKELTGWYSRRIAVGRNGKVEGAALLLFKKVPKTFFTMCYASRGFVCDYKDKEVVRALLEAAKKIAADEKSYTIKIDPDIPAEGNEDTIEYLKSLGFKHHGLTDGMSKDVIQPRTTMVTDISVDDKLLLQSFERNNRTKVRNSLRAGTTVYKAAREELPDFVKLMKETGERDGFLTRDITYFESLYDNLNPEGHMELFMVKLMPEEALQALENDIAKVEKDIRKAEKIKDEQKKQNQLENLNKRMAKVQAQFEGMNEIQRTHPDGVLLSGALYAQAGHKSYYLYGASSNDFREFLPNHHMQWHMMQYAREHGAVTYDFGGVSVEPDREDEHFGLWQFKKVWGTEVSDKIGEFDYVTNRPLYTMAEVMFPLFQKSKMQLNRILKRR</sequence>
<comment type="caution">
    <text evidence="13">The sequence shown here is derived from an EMBL/GenBank/DDBJ whole genome shotgun (WGS) entry which is preliminary data.</text>
</comment>
<dbReference type="AlphaFoldDB" id="A0A3E0AYA5"/>
<organism evidence="13 14">
    <name type="scientific">Jeotgalicoccus halotolerans</name>
    <dbReference type="NCBI Taxonomy" id="157227"/>
    <lineage>
        <taxon>Bacteria</taxon>
        <taxon>Bacillati</taxon>
        <taxon>Bacillota</taxon>
        <taxon>Bacilli</taxon>
        <taxon>Bacillales</taxon>
        <taxon>Staphylococcaceae</taxon>
        <taxon>Jeotgalicoccus</taxon>
    </lineage>
</organism>
<dbReference type="InterPro" id="IPR003447">
    <property type="entry name" value="FEMABX"/>
</dbReference>
<evidence type="ECO:0000256" key="6">
    <source>
        <dbReference type="ARBA" id="ARBA00023315"/>
    </source>
</evidence>
<evidence type="ECO:0000256" key="8">
    <source>
        <dbReference type="ARBA" id="ARBA00039074"/>
    </source>
</evidence>